<evidence type="ECO:0000256" key="1">
    <source>
        <dbReference type="ARBA" id="ARBA00004651"/>
    </source>
</evidence>
<dbReference type="InterPro" id="IPR017871">
    <property type="entry name" value="ABC_transporter-like_CS"/>
</dbReference>
<feature type="transmembrane region" description="Helical" evidence="8">
    <location>
        <begin position="117"/>
        <end position="140"/>
    </location>
</feature>
<dbReference type="SUPFAM" id="SSF90123">
    <property type="entry name" value="ABC transporter transmembrane region"/>
    <property type="match status" value="1"/>
</dbReference>
<evidence type="ECO:0000256" key="3">
    <source>
        <dbReference type="ARBA" id="ARBA00022692"/>
    </source>
</evidence>
<dbReference type="GO" id="GO:0140359">
    <property type="term" value="F:ABC-type transporter activity"/>
    <property type="evidence" value="ECO:0007669"/>
    <property type="project" value="InterPro"/>
</dbReference>
<dbReference type="PANTHER" id="PTHR24221:SF654">
    <property type="entry name" value="ATP-BINDING CASSETTE SUB-FAMILY B MEMBER 6"/>
    <property type="match status" value="1"/>
</dbReference>
<keyword evidence="3 8" id="KW-0812">Transmembrane</keyword>
<feature type="domain" description="ABC transmembrane type-1" evidence="10">
    <location>
        <begin position="6"/>
        <end position="287"/>
    </location>
</feature>
<reference evidence="11 12" key="1">
    <citation type="submission" date="2017-11" db="EMBL/GenBank/DDBJ databases">
        <title>Genome sequence of Entomoplasma ellychniae ELCN-1 (ATCC 43707).</title>
        <authorList>
            <person name="Lo W.-S."/>
            <person name="Gasparich G.E."/>
            <person name="Kuo C.-H."/>
        </authorList>
    </citation>
    <scope>NUCLEOTIDE SEQUENCE [LARGE SCALE GENOMIC DNA]</scope>
    <source>
        <strain evidence="11 12">ELCN-1</strain>
    </source>
</reference>
<organism evidence="11 12">
    <name type="scientific">Entomoplasma ellychniae</name>
    <dbReference type="NCBI Taxonomy" id="2114"/>
    <lineage>
        <taxon>Bacteria</taxon>
        <taxon>Bacillati</taxon>
        <taxon>Mycoplasmatota</taxon>
        <taxon>Mollicutes</taxon>
        <taxon>Entomoplasmatales</taxon>
        <taxon>Entomoplasmataceae</taxon>
        <taxon>Entomoplasma</taxon>
    </lineage>
</organism>
<dbReference type="InterPro" id="IPR036640">
    <property type="entry name" value="ABC1_TM_sf"/>
</dbReference>
<dbReference type="Proteomes" id="UP000239010">
    <property type="component" value="Unassembled WGS sequence"/>
</dbReference>
<name>A0A8E2QWD4_9MOLU</name>
<dbReference type="InterPro" id="IPR003439">
    <property type="entry name" value="ABC_transporter-like_ATP-bd"/>
</dbReference>
<dbReference type="AlphaFoldDB" id="A0A8E2QWD4"/>
<dbReference type="InterPro" id="IPR027417">
    <property type="entry name" value="P-loop_NTPase"/>
</dbReference>
<keyword evidence="6 8" id="KW-1133">Transmembrane helix</keyword>
<accession>A0A8E2QWD4</accession>
<keyword evidence="7 8" id="KW-0472">Membrane</keyword>
<dbReference type="CDD" id="cd03228">
    <property type="entry name" value="ABCC_MRP_Like"/>
    <property type="match status" value="1"/>
</dbReference>
<dbReference type="RefSeq" id="WP_104205982.1">
    <property type="nucleotide sequence ID" value="NZ_PHND01000001.1"/>
</dbReference>
<dbReference type="InterPro" id="IPR039421">
    <property type="entry name" value="Type_1_exporter"/>
</dbReference>
<proteinExistence type="inferred from homology"/>
<comment type="subcellular location">
    <subcellularLocation>
        <location evidence="1">Cell membrane</location>
        <topology evidence="1">Multi-pass membrane protein</topology>
    </subcellularLocation>
</comment>
<dbReference type="SMART" id="SM00382">
    <property type="entry name" value="AAA"/>
    <property type="match status" value="1"/>
</dbReference>
<keyword evidence="4" id="KW-0547">Nucleotide-binding</keyword>
<comment type="similarity">
    <text evidence="2">Belongs to the ABC transporter superfamily.</text>
</comment>
<sequence length="518" mass="59603">MKKFKILVFFTALLIIFQSTVYLFLSFIISFLGKTNSDLIKTVLILAIYPILWIVWLSSKILQDYLKNKCLKLMMLNYKSKITTYIVNHSFQDFEDMKFNEYKSNFMNDAKMIRIRYSIYFVLIENTITILVAAGMLIYISPILFGASFGFSIITLLISIYAGTMLMRWVEKISLNNASYVHKLNNLLKGFQLMFSNSKIKIFQKKLDNFNDEFETNHAKFICKQFKWSIPFGLNNRLSWCICLILNAYLLYSKQITAAEFIAVIPIFTNFNNELIGVFESTANLFSTNSINRKFNLENELNISSGNQFKKVEEVSLQGISISYNEKPIINNLSCDFKANQKYLLSGKSGAGKTTLIKTIVGFKNINQGVISVNNQIIDNKNLYDFKNHISYVEQNTYLFDDTVGFNIALSDHYDIDRINAILKLIQLDSIANFDHSTIIGGDSDKISGGQKQRIGLARALYLNRQIWLIDETTSNLDKENKYIIENIILNQKDKIVVMISHNLSKENQSKINQIITI</sequence>
<evidence type="ECO:0000313" key="11">
    <source>
        <dbReference type="EMBL" id="PPE04901.1"/>
    </source>
</evidence>
<evidence type="ECO:0000256" key="4">
    <source>
        <dbReference type="ARBA" id="ARBA00022741"/>
    </source>
</evidence>
<feature type="transmembrane region" description="Helical" evidence="8">
    <location>
        <begin position="146"/>
        <end position="167"/>
    </location>
</feature>
<evidence type="ECO:0000259" key="9">
    <source>
        <dbReference type="PROSITE" id="PS50893"/>
    </source>
</evidence>
<gene>
    <name evidence="11" type="ORF">EELLY_v1c05820</name>
</gene>
<evidence type="ECO:0000259" key="10">
    <source>
        <dbReference type="PROSITE" id="PS50929"/>
    </source>
</evidence>
<dbReference type="PROSITE" id="PS00211">
    <property type="entry name" value="ABC_TRANSPORTER_1"/>
    <property type="match status" value="1"/>
</dbReference>
<dbReference type="Gene3D" id="3.40.50.300">
    <property type="entry name" value="P-loop containing nucleotide triphosphate hydrolases"/>
    <property type="match status" value="1"/>
</dbReference>
<feature type="transmembrane region" description="Helical" evidence="8">
    <location>
        <begin position="39"/>
        <end position="59"/>
    </location>
</feature>
<feature type="transmembrane region" description="Helical" evidence="8">
    <location>
        <begin position="7"/>
        <end position="33"/>
    </location>
</feature>
<dbReference type="PANTHER" id="PTHR24221">
    <property type="entry name" value="ATP-BINDING CASSETTE SUB-FAMILY B"/>
    <property type="match status" value="1"/>
</dbReference>
<dbReference type="InterPro" id="IPR011527">
    <property type="entry name" value="ABC1_TM_dom"/>
</dbReference>
<dbReference type="GO" id="GO:0034040">
    <property type="term" value="F:ATPase-coupled lipid transmembrane transporter activity"/>
    <property type="evidence" value="ECO:0007669"/>
    <property type="project" value="TreeGrafter"/>
</dbReference>
<evidence type="ECO:0000256" key="7">
    <source>
        <dbReference type="ARBA" id="ARBA00023136"/>
    </source>
</evidence>
<dbReference type="Pfam" id="PF00005">
    <property type="entry name" value="ABC_tran"/>
    <property type="match status" value="1"/>
</dbReference>
<evidence type="ECO:0000256" key="8">
    <source>
        <dbReference type="SAM" id="Phobius"/>
    </source>
</evidence>
<protein>
    <submittedName>
        <fullName evidence="11">ABC transporter permease</fullName>
    </submittedName>
</protein>
<dbReference type="SUPFAM" id="SSF52540">
    <property type="entry name" value="P-loop containing nucleoside triphosphate hydrolases"/>
    <property type="match status" value="1"/>
</dbReference>
<dbReference type="PROSITE" id="PS50929">
    <property type="entry name" value="ABC_TM1F"/>
    <property type="match status" value="1"/>
</dbReference>
<keyword evidence="12" id="KW-1185">Reference proteome</keyword>
<evidence type="ECO:0000313" key="12">
    <source>
        <dbReference type="Proteomes" id="UP000239010"/>
    </source>
</evidence>
<dbReference type="PROSITE" id="PS50893">
    <property type="entry name" value="ABC_TRANSPORTER_2"/>
    <property type="match status" value="1"/>
</dbReference>
<dbReference type="GO" id="GO:0005886">
    <property type="term" value="C:plasma membrane"/>
    <property type="evidence" value="ECO:0007669"/>
    <property type="project" value="UniProtKB-SubCell"/>
</dbReference>
<evidence type="ECO:0000256" key="6">
    <source>
        <dbReference type="ARBA" id="ARBA00022989"/>
    </source>
</evidence>
<keyword evidence="5" id="KW-0067">ATP-binding</keyword>
<comment type="caution">
    <text evidence="11">The sequence shown here is derived from an EMBL/GenBank/DDBJ whole genome shotgun (WGS) entry which is preliminary data.</text>
</comment>
<evidence type="ECO:0000256" key="5">
    <source>
        <dbReference type="ARBA" id="ARBA00022840"/>
    </source>
</evidence>
<feature type="domain" description="ABC transporter" evidence="9">
    <location>
        <begin position="315"/>
        <end position="518"/>
    </location>
</feature>
<dbReference type="GO" id="GO:0005524">
    <property type="term" value="F:ATP binding"/>
    <property type="evidence" value="ECO:0007669"/>
    <property type="project" value="UniProtKB-KW"/>
</dbReference>
<dbReference type="Gene3D" id="1.20.1560.10">
    <property type="entry name" value="ABC transporter type 1, transmembrane domain"/>
    <property type="match status" value="1"/>
</dbReference>
<evidence type="ECO:0000256" key="2">
    <source>
        <dbReference type="ARBA" id="ARBA00005417"/>
    </source>
</evidence>
<dbReference type="GO" id="GO:0016887">
    <property type="term" value="F:ATP hydrolysis activity"/>
    <property type="evidence" value="ECO:0007669"/>
    <property type="project" value="InterPro"/>
</dbReference>
<dbReference type="InterPro" id="IPR003593">
    <property type="entry name" value="AAA+_ATPase"/>
</dbReference>
<dbReference type="EMBL" id="PHND01000001">
    <property type="protein sequence ID" value="PPE04901.1"/>
    <property type="molecule type" value="Genomic_DNA"/>
</dbReference>